<feature type="domain" description="DEP" evidence="5">
    <location>
        <begin position="74"/>
        <end position="159"/>
    </location>
</feature>
<dbReference type="SUPFAM" id="SSF50729">
    <property type="entry name" value="PH domain-like"/>
    <property type="match status" value="1"/>
</dbReference>
<protein>
    <recommendedName>
        <fullName evidence="9">CNH-domain-containing protein</fullName>
    </recommendedName>
</protein>
<accession>A0A2G4T5T8</accession>
<dbReference type="Pfam" id="PF00610">
    <property type="entry name" value="DEP"/>
    <property type="match status" value="1"/>
</dbReference>
<dbReference type="Gene3D" id="1.10.10.10">
    <property type="entry name" value="Winged helix-like DNA-binding domain superfamily/Winged helix DNA-binding domain"/>
    <property type="match status" value="1"/>
</dbReference>
<evidence type="ECO:0000259" key="5">
    <source>
        <dbReference type="PROSITE" id="PS50186"/>
    </source>
</evidence>
<feature type="domain" description="CNH" evidence="6">
    <location>
        <begin position="683"/>
        <end position="1008"/>
    </location>
</feature>
<dbReference type="Gene3D" id="2.30.29.30">
    <property type="entry name" value="Pleckstrin-homology domain (PH domain)/Phosphotyrosine-binding domain (PTB)"/>
    <property type="match status" value="1"/>
</dbReference>
<proteinExistence type="predicted"/>
<reference evidence="7 8" key="1">
    <citation type="journal article" date="2016" name="Proc. Natl. Acad. Sci. U.S.A.">
        <title>Lipid metabolic changes in an early divergent fungus govern the establishment of a mutualistic symbiosis with endobacteria.</title>
        <authorList>
            <person name="Lastovetsky O.A."/>
            <person name="Gaspar M.L."/>
            <person name="Mondo S.J."/>
            <person name="LaButti K.M."/>
            <person name="Sandor L."/>
            <person name="Grigoriev I.V."/>
            <person name="Henry S.A."/>
            <person name="Pawlowska T.E."/>
        </authorList>
    </citation>
    <scope>NUCLEOTIDE SEQUENCE [LARGE SCALE GENOMIC DNA]</scope>
    <source>
        <strain evidence="7 8">ATCC 52813</strain>
    </source>
</reference>
<keyword evidence="1" id="KW-0597">Phosphoprotein</keyword>
<dbReference type="GO" id="GO:0005085">
    <property type="term" value="F:guanyl-nucleotide exchange factor activity"/>
    <property type="evidence" value="ECO:0007669"/>
    <property type="project" value="UniProtKB-KW"/>
</dbReference>
<dbReference type="Gene3D" id="1.20.900.10">
    <property type="entry name" value="Dbl homology (DH) domain"/>
    <property type="match status" value="1"/>
</dbReference>
<evidence type="ECO:0000256" key="3">
    <source>
        <dbReference type="SAM" id="MobiDB-lite"/>
    </source>
</evidence>
<dbReference type="InterPro" id="IPR011993">
    <property type="entry name" value="PH-like_dom_sf"/>
</dbReference>
<dbReference type="PROSITE" id="PS50186">
    <property type="entry name" value="DEP"/>
    <property type="match status" value="1"/>
</dbReference>
<dbReference type="SMART" id="SM00049">
    <property type="entry name" value="DEP"/>
    <property type="match status" value="1"/>
</dbReference>
<dbReference type="EMBL" id="KZ303843">
    <property type="protein sequence ID" value="PHZ16384.1"/>
    <property type="molecule type" value="Genomic_DNA"/>
</dbReference>
<dbReference type="InterPro" id="IPR001180">
    <property type="entry name" value="CNH_dom"/>
</dbReference>
<evidence type="ECO:0000256" key="2">
    <source>
        <dbReference type="ARBA" id="ARBA00022658"/>
    </source>
</evidence>
<dbReference type="Pfam" id="PF00780">
    <property type="entry name" value="CNH"/>
    <property type="match status" value="1"/>
</dbReference>
<feature type="domain" description="DH" evidence="4">
    <location>
        <begin position="277"/>
        <end position="464"/>
    </location>
</feature>
<dbReference type="RefSeq" id="XP_023470092.1">
    <property type="nucleotide sequence ID" value="XM_023614698.1"/>
</dbReference>
<dbReference type="SMART" id="SM00036">
    <property type="entry name" value="CNH"/>
    <property type="match status" value="1"/>
</dbReference>
<dbReference type="PROSITE" id="PS50219">
    <property type="entry name" value="CNH"/>
    <property type="match status" value="1"/>
</dbReference>
<dbReference type="PANTHER" id="PTHR46572:SF1">
    <property type="entry name" value="RHO1 GUANINE NUCLEOTIDE EXCHANGE FACTOR TUS1"/>
    <property type="match status" value="1"/>
</dbReference>
<evidence type="ECO:0000256" key="1">
    <source>
        <dbReference type="ARBA" id="ARBA00022553"/>
    </source>
</evidence>
<sequence>MVTSKEAWNLLIRKGSHKESRDAILLSNPSPPVVTTQDIMAQRSNSFAYGTKKSDTYIPPTVYPALLSKVANELKRHITVSDHIKDDIEYKNTFHGREIVDKLSTILHTRDRKLALRVGTSLASQKLFHDVCYETRLVDSIAYLYEFSFNNQTIYQQQSDSLSEIESNRSFNEQPVVMENNTINGVFTELAYCYSPTCWDNRPCYSPTCPKRIMQLPLEIKDNIQSITKSTFPKQQHQQQQQQQQPLSPQQQQFDHGLWANTVDKELYDTIPKIERKRQENLYELIYTEEDYVESLNYVQTMWIKPLKERPIIPTARKEVFIQKVFRNIASIYEINTRLLHALKARQSENPIIYQVGDILLDFVINFEPYIDYGSKQHEAKYTLENERFINANFEAFVQATERHPSSLKLELNGYLTKPTTRLGRYTLLFNEILKHTPTGHPDKEQLPKAINIIKQFLSRVNYETGQAKNRFDLERIHYNLSFKYKTDEINLDLLAKSRSIIKQGTLKKTAQPDSVEYQVILFDHYLVIAKLKMNNGLERYVIQRRPIPLELLHIYLPRYDPSIHNRRSSSLVLPYLTNNNPNNTMMVASAGGSGMHVRASTDIAAYMNAQANAEMDEENNSCYPLTIQHLGRPSLHITLFATSPAIRKSWMDKIKSQQEELNKKKPVFEPVPVFNGHEFLEINKINHFITFNAGQQYLLAADDGVYVGHHHYKHLDTRPHKALSLERVTQVQAIECNQTLLVLADKSLWEYPLDVVNGKPELQPQGRLIQTHVPFFYYGTCLQRTMVCIPKISTLSSIISAYEPIKRIYDTNATPHLQHNVNSGKRQSLVNKILSLRSSTSLGDSNLRKIKDCYVPCEAYAVELSATMMLITTSRGVIMVDMRTDQPQQLLNPADKNLSFIMEREKEPTALNLRQSTKRIAIFRAPRNHYFICYDEYAFYIDSKGNRLFNKFLIEWEGNPESFAFSYPFAIAFHSSYIEVRSVITGAIEQIIRGKQVKCLNNGHKTELPLIFGTMMDPQNGKYRFVFKLQMVDDHSRTHDTFSEPSTIREKTRHVLYS</sequence>
<dbReference type="PROSITE" id="PS50010">
    <property type="entry name" value="DH_2"/>
    <property type="match status" value="1"/>
</dbReference>
<dbReference type="STRING" id="1340429.A0A2G4T5T8"/>
<dbReference type="InterPro" id="IPR036388">
    <property type="entry name" value="WH-like_DNA-bd_sf"/>
</dbReference>
<dbReference type="InterPro" id="IPR001849">
    <property type="entry name" value="PH_domain"/>
</dbReference>
<feature type="region of interest" description="Disordered" evidence="3">
    <location>
        <begin position="231"/>
        <end position="251"/>
    </location>
</feature>
<dbReference type="PANTHER" id="PTHR46572">
    <property type="entry name" value="RHO1 GDP-GTP EXCHANGE PROTEIN 1-RELATED"/>
    <property type="match status" value="1"/>
</dbReference>
<dbReference type="SUPFAM" id="SSF46785">
    <property type="entry name" value="Winged helix' DNA-binding domain"/>
    <property type="match status" value="1"/>
</dbReference>
<dbReference type="Pfam" id="PF15405">
    <property type="entry name" value="PH_5"/>
    <property type="match status" value="1"/>
</dbReference>
<dbReference type="GO" id="GO:0035556">
    <property type="term" value="P:intracellular signal transduction"/>
    <property type="evidence" value="ECO:0007669"/>
    <property type="project" value="InterPro"/>
</dbReference>
<dbReference type="CDD" id="cd00160">
    <property type="entry name" value="RhoGEF"/>
    <property type="match status" value="1"/>
</dbReference>
<keyword evidence="8" id="KW-1185">Reference proteome</keyword>
<keyword evidence="2" id="KW-0344">Guanine-nucleotide releasing factor</keyword>
<dbReference type="InterPro" id="IPR000591">
    <property type="entry name" value="DEP_dom"/>
</dbReference>
<dbReference type="InterPro" id="IPR035899">
    <property type="entry name" value="DBL_dom_sf"/>
</dbReference>
<evidence type="ECO:0000259" key="6">
    <source>
        <dbReference type="PROSITE" id="PS50219"/>
    </source>
</evidence>
<dbReference type="AlphaFoldDB" id="A0A2G4T5T8"/>
<dbReference type="Proteomes" id="UP000242254">
    <property type="component" value="Unassembled WGS sequence"/>
</dbReference>
<name>A0A2G4T5T8_RHIZD</name>
<dbReference type="InterPro" id="IPR041675">
    <property type="entry name" value="PH_5"/>
</dbReference>
<gene>
    <name evidence="7" type="ORF">RHIMIDRAFT_310928</name>
</gene>
<evidence type="ECO:0008006" key="9">
    <source>
        <dbReference type="Google" id="ProtNLM"/>
    </source>
</evidence>
<feature type="compositionally biased region" description="Low complexity" evidence="3">
    <location>
        <begin position="235"/>
        <end position="251"/>
    </location>
</feature>
<dbReference type="InterPro" id="IPR036390">
    <property type="entry name" value="WH_DNA-bd_sf"/>
</dbReference>
<dbReference type="SMART" id="SM00233">
    <property type="entry name" value="PH"/>
    <property type="match status" value="1"/>
</dbReference>
<organism evidence="7 8">
    <name type="scientific">Rhizopus microsporus ATCC 52813</name>
    <dbReference type="NCBI Taxonomy" id="1340429"/>
    <lineage>
        <taxon>Eukaryota</taxon>
        <taxon>Fungi</taxon>
        <taxon>Fungi incertae sedis</taxon>
        <taxon>Mucoromycota</taxon>
        <taxon>Mucoromycotina</taxon>
        <taxon>Mucoromycetes</taxon>
        <taxon>Mucorales</taxon>
        <taxon>Mucorineae</taxon>
        <taxon>Rhizopodaceae</taxon>
        <taxon>Rhizopus</taxon>
    </lineage>
</organism>
<dbReference type="InterPro" id="IPR052233">
    <property type="entry name" value="Rho-type_GEFs"/>
</dbReference>
<evidence type="ECO:0000259" key="4">
    <source>
        <dbReference type="PROSITE" id="PS50010"/>
    </source>
</evidence>
<evidence type="ECO:0000313" key="8">
    <source>
        <dbReference type="Proteomes" id="UP000242254"/>
    </source>
</evidence>
<dbReference type="GeneID" id="35445687"/>
<dbReference type="SUPFAM" id="SSF48065">
    <property type="entry name" value="DBL homology domain (DH-domain)"/>
    <property type="match status" value="1"/>
</dbReference>
<dbReference type="SMART" id="SM00325">
    <property type="entry name" value="RhoGEF"/>
    <property type="match status" value="1"/>
</dbReference>
<evidence type="ECO:0000313" key="7">
    <source>
        <dbReference type="EMBL" id="PHZ16384.1"/>
    </source>
</evidence>
<dbReference type="InterPro" id="IPR000219">
    <property type="entry name" value="DH_dom"/>
</dbReference>
<dbReference type="Pfam" id="PF00621">
    <property type="entry name" value="RhoGEF"/>
    <property type="match status" value="1"/>
</dbReference>